<keyword evidence="2 5" id="KW-0812">Transmembrane</keyword>
<evidence type="ECO:0000256" key="1">
    <source>
        <dbReference type="ARBA" id="ARBA00004141"/>
    </source>
</evidence>
<feature type="transmembrane region" description="Helical" evidence="5">
    <location>
        <begin position="6"/>
        <end position="30"/>
    </location>
</feature>
<reference evidence="8" key="1">
    <citation type="journal article" date="2016" name="Nat. Commun.">
        <title>The Gonium pectorale genome demonstrates co-option of cell cycle regulation during the evolution of multicellularity.</title>
        <authorList>
            <person name="Hanschen E.R."/>
            <person name="Marriage T.N."/>
            <person name="Ferris P.J."/>
            <person name="Hamaji T."/>
            <person name="Toyoda A."/>
            <person name="Fujiyama A."/>
            <person name="Neme R."/>
            <person name="Noguchi H."/>
            <person name="Minakuchi Y."/>
            <person name="Suzuki M."/>
            <person name="Kawai-Toyooka H."/>
            <person name="Smith D.R."/>
            <person name="Sparks H."/>
            <person name="Anderson J."/>
            <person name="Bakaric R."/>
            <person name="Luria V."/>
            <person name="Karger A."/>
            <person name="Kirschner M.W."/>
            <person name="Durand P.M."/>
            <person name="Michod R.E."/>
            <person name="Nozaki H."/>
            <person name="Olson B.J."/>
        </authorList>
    </citation>
    <scope>NUCLEOTIDE SEQUENCE [LARGE SCALE GENOMIC DNA]</scope>
    <source>
        <strain evidence="8">NIES-2863</strain>
    </source>
</reference>
<accession>A0A150H3E0</accession>
<dbReference type="Pfam" id="PF03151">
    <property type="entry name" value="TPT"/>
    <property type="match status" value="1"/>
</dbReference>
<evidence type="ECO:0000313" key="7">
    <source>
        <dbReference type="EMBL" id="KXZ56687.1"/>
    </source>
</evidence>
<comment type="caution">
    <text evidence="7">The sequence shown here is derived from an EMBL/GenBank/DDBJ whole genome shotgun (WGS) entry which is preliminary data.</text>
</comment>
<evidence type="ECO:0000313" key="8">
    <source>
        <dbReference type="Proteomes" id="UP000075714"/>
    </source>
</evidence>
<evidence type="ECO:0000256" key="5">
    <source>
        <dbReference type="SAM" id="Phobius"/>
    </source>
</evidence>
<sequence>MASLVFLPASFAQAVGSATPAFAALLAYLIQGRLESGLTYAALLPIAVGVMLSSGGEPLFNATGTALQLLACAARALRSVLAAALLTDKSEKFHPLTLLAWSSLFAALQLLPVAALTESEALALAVKLHATHASFAPLVALSCALAFLVNLSNLLISKQLGALTLQVLGNLKNVSAVSAA</sequence>
<dbReference type="EMBL" id="LSYV01000002">
    <property type="protein sequence ID" value="KXZ56687.1"/>
    <property type="molecule type" value="Genomic_DNA"/>
</dbReference>
<organism evidence="7 8">
    <name type="scientific">Gonium pectorale</name>
    <name type="common">Green alga</name>
    <dbReference type="NCBI Taxonomy" id="33097"/>
    <lineage>
        <taxon>Eukaryota</taxon>
        <taxon>Viridiplantae</taxon>
        <taxon>Chlorophyta</taxon>
        <taxon>core chlorophytes</taxon>
        <taxon>Chlorophyceae</taxon>
        <taxon>CS clade</taxon>
        <taxon>Chlamydomonadales</taxon>
        <taxon>Volvocaceae</taxon>
        <taxon>Gonium</taxon>
    </lineage>
</organism>
<evidence type="ECO:0000256" key="3">
    <source>
        <dbReference type="ARBA" id="ARBA00022989"/>
    </source>
</evidence>
<dbReference type="InterPro" id="IPR004853">
    <property type="entry name" value="Sugar_P_trans_dom"/>
</dbReference>
<dbReference type="InterPro" id="IPR050186">
    <property type="entry name" value="TPT_transporter"/>
</dbReference>
<dbReference type="Proteomes" id="UP000075714">
    <property type="component" value="Unassembled WGS sequence"/>
</dbReference>
<feature type="transmembrane region" description="Helical" evidence="5">
    <location>
        <begin position="135"/>
        <end position="156"/>
    </location>
</feature>
<evidence type="ECO:0000256" key="4">
    <source>
        <dbReference type="ARBA" id="ARBA00023136"/>
    </source>
</evidence>
<dbReference type="OrthoDB" id="10261634at2759"/>
<feature type="transmembrane region" description="Helical" evidence="5">
    <location>
        <begin position="37"/>
        <end position="54"/>
    </location>
</feature>
<evidence type="ECO:0000256" key="2">
    <source>
        <dbReference type="ARBA" id="ARBA00022692"/>
    </source>
</evidence>
<feature type="domain" description="Sugar phosphate transporter" evidence="6">
    <location>
        <begin position="3"/>
        <end position="177"/>
    </location>
</feature>
<protein>
    <recommendedName>
        <fullName evidence="6">Sugar phosphate transporter domain-containing protein</fullName>
    </recommendedName>
</protein>
<comment type="subcellular location">
    <subcellularLocation>
        <location evidence="1">Membrane</location>
        <topology evidence="1">Multi-pass membrane protein</topology>
    </subcellularLocation>
</comment>
<keyword evidence="4 5" id="KW-0472">Membrane</keyword>
<keyword evidence="3 5" id="KW-1133">Transmembrane helix</keyword>
<dbReference type="GO" id="GO:0016020">
    <property type="term" value="C:membrane"/>
    <property type="evidence" value="ECO:0007669"/>
    <property type="project" value="UniProtKB-SubCell"/>
</dbReference>
<feature type="transmembrane region" description="Helical" evidence="5">
    <location>
        <begin position="98"/>
        <end position="115"/>
    </location>
</feature>
<keyword evidence="8" id="KW-1185">Reference proteome</keyword>
<gene>
    <name evidence="7" type="ORF">GPECTOR_1g619</name>
</gene>
<evidence type="ECO:0000259" key="6">
    <source>
        <dbReference type="Pfam" id="PF03151"/>
    </source>
</evidence>
<feature type="transmembrane region" description="Helical" evidence="5">
    <location>
        <begin position="66"/>
        <end position="86"/>
    </location>
</feature>
<proteinExistence type="predicted"/>
<name>A0A150H3E0_GONPE</name>
<dbReference type="PANTHER" id="PTHR11132">
    <property type="entry name" value="SOLUTE CARRIER FAMILY 35"/>
    <property type="match status" value="1"/>
</dbReference>
<dbReference type="AlphaFoldDB" id="A0A150H3E0"/>